<dbReference type="FunFam" id="3.30.160.60:FF:000181">
    <property type="entry name" value="C2H2 type zinc finger protein"/>
    <property type="match status" value="1"/>
</dbReference>
<dbReference type="GO" id="GO:0071467">
    <property type="term" value="P:cellular response to pH"/>
    <property type="evidence" value="ECO:0007669"/>
    <property type="project" value="UniProtKB-ARBA"/>
</dbReference>
<dbReference type="InterPro" id="IPR013087">
    <property type="entry name" value="Znf_C2H2_type"/>
</dbReference>
<dbReference type="GO" id="GO:0008270">
    <property type="term" value="F:zinc ion binding"/>
    <property type="evidence" value="ECO:0007669"/>
    <property type="project" value="UniProtKB-KW"/>
</dbReference>
<comment type="function">
    <text evidence="1">May be involved in transcriptional regulation.</text>
</comment>
<keyword evidence="8" id="KW-0677">Repeat</keyword>
<gene>
    <name evidence="19" type="ORF">ASCRUDRAFT_35002</name>
</gene>
<feature type="domain" description="C2H2-type" evidence="18">
    <location>
        <begin position="80"/>
        <end position="107"/>
    </location>
</feature>
<keyword evidence="7" id="KW-0479">Metal-binding</keyword>
<evidence type="ECO:0000256" key="12">
    <source>
        <dbReference type="ARBA" id="ARBA00023015"/>
    </source>
</evidence>
<dbReference type="PANTHER" id="PTHR24394">
    <property type="entry name" value="ZINC FINGER PROTEIN"/>
    <property type="match status" value="1"/>
</dbReference>
<dbReference type="GO" id="GO:0000981">
    <property type="term" value="F:DNA-binding transcription factor activity, RNA polymerase II-specific"/>
    <property type="evidence" value="ECO:0007669"/>
    <property type="project" value="TreeGrafter"/>
</dbReference>
<evidence type="ECO:0000256" key="7">
    <source>
        <dbReference type="ARBA" id="ARBA00022723"/>
    </source>
</evidence>
<evidence type="ECO:0000256" key="4">
    <source>
        <dbReference type="ARBA" id="ARBA00006991"/>
    </source>
</evidence>
<evidence type="ECO:0000256" key="10">
    <source>
        <dbReference type="ARBA" id="ARBA00022833"/>
    </source>
</evidence>
<dbReference type="Gene3D" id="3.30.160.60">
    <property type="entry name" value="Classic Zinc Finger"/>
    <property type="match status" value="3"/>
</dbReference>
<dbReference type="OrthoDB" id="8117402at2759"/>
<sequence length="142" mass="16305">MIRQRSKSPIQKPRSKSPSEKAKAFSEDRKKLLNLASSNPNHSKQQKHPANYKCDLCDKSFTRPYNLKSHKRTHTNEKPFACSICQKSFARQHDKKRHEDLHSGEKRYHCKGTLKNGKSWGCGKKFARADALGRHFKTAAGK</sequence>
<keyword evidence="15" id="KW-0539">Nucleus</keyword>
<feature type="non-terminal residue" evidence="19">
    <location>
        <position position="142"/>
    </location>
</feature>
<protein>
    <recommendedName>
        <fullName evidence="18">C2H2-type domain-containing protein</fullName>
    </recommendedName>
</protein>
<feature type="domain" description="C2H2-type" evidence="18">
    <location>
        <begin position="52"/>
        <end position="79"/>
    </location>
</feature>
<accession>A0A1D2VH75</accession>
<keyword evidence="13" id="KW-0238">DNA-binding</keyword>
<dbReference type="GeneID" id="30964201"/>
<evidence type="ECO:0000256" key="6">
    <source>
        <dbReference type="ARBA" id="ARBA00022499"/>
    </source>
</evidence>
<dbReference type="EMBL" id="KV454480">
    <property type="protein sequence ID" value="ODV61021.1"/>
    <property type="molecule type" value="Genomic_DNA"/>
</dbReference>
<evidence type="ECO:0000256" key="16">
    <source>
        <dbReference type="PROSITE-ProRule" id="PRU00042"/>
    </source>
</evidence>
<dbReference type="PROSITE" id="PS50157">
    <property type="entry name" value="ZINC_FINGER_C2H2_2"/>
    <property type="match status" value="3"/>
</dbReference>
<proteinExistence type="inferred from homology"/>
<evidence type="ECO:0000256" key="2">
    <source>
        <dbReference type="ARBA" id="ARBA00004123"/>
    </source>
</evidence>
<keyword evidence="10" id="KW-0862">Zinc</keyword>
<evidence type="ECO:0000256" key="8">
    <source>
        <dbReference type="ARBA" id="ARBA00022737"/>
    </source>
</evidence>
<dbReference type="PROSITE" id="PS00028">
    <property type="entry name" value="ZINC_FINGER_C2H2_1"/>
    <property type="match status" value="2"/>
</dbReference>
<evidence type="ECO:0000256" key="13">
    <source>
        <dbReference type="ARBA" id="ARBA00023125"/>
    </source>
</evidence>
<keyword evidence="12" id="KW-0805">Transcription regulation</keyword>
<evidence type="ECO:0000256" key="17">
    <source>
        <dbReference type="SAM" id="MobiDB-lite"/>
    </source>
</evidence>
<dbReference type="Pfam" id="PF00096">
    <property type="entry name" value="zf-C2H2"/>
    <property type="match status" value="1"/>
</dbReference>
<name>A0A1D2VH75_9ASCO</name>
<keyword evidence="14" id="KW-0804">Transcription</keyword>
<keyword evidence="9 16" id="KW-0863">Zinc-finger</keyword>
<organism evidence="19 20">
    <name type="scientific">Ascoidea rubescens DSM 1968</name>
    <dbReference type="NCBI Taxonomy" id="1344418"/>
    <lineage>
        <taxon>Eukaryota</taxon>
        <taxon>Fungi</taxon>
        <taxon>Dikarya</taxon>
        <taxon>Ascomycota</taxon>
        <taxon>Saccharomycotina</taxon>
        <taxon>Saccharomycetes</taxon>
        <taxon>Ascoideaceae</taxon>
        <taxon>Ascoidea</taxon>
    </lineage>
</organism>
<dbReference type="GO" id="GO:0071277">
    <property type="term" value="P:cellular response to calcium ion"/>
    <property type="evidence" value="ECO:0007669"/>
    <property type="project" value="UniProtKB-ARBA"/>
</dbReference>
<dbReference type="InterPro" id="IPR036236">
    <property type="entry name" value="Znf_C2H2_sf"/>
</dbReference>
<dbReference type="RefSeq" id="XP_020047328.1">
    <property type="nucleotide sequence ID" value="XM_020190565.1"/>
</dbReference>
<evidence type="ECO:0000256" key="15">
    <source>
        <dbReference type="ARBA" id="ARBA00023242"/>
    </source>
</evidence>
<keyword evidence="11" id="KW-0832">Ubl conjugation</keyword>
<comment type="subcellular location">
    <subcellularLocation>
        <location evidence="3">Cytoplasm</location>
    </subcellularLocation>
    <subcellularLocation>
        <location evidence="2">Nucleus</location>
    </subcellularLocation>
</comment>
<feature type="compositionally biased region" description="Basic and acidic residues" evidence="17">
    <location>
        <begin position="17"/>
        <end position="31"/>
    </location>
</feature>
<dbReference type="GO" id="GO:0003677">
    <property type="term" value="F:DNA binding"/>
    <property type="evidence" value="ECO:0007669"/>
    <property type="project" value="UniProtKB-KW"/>
</dbReference>
<evidence type="ECO:0000256" key="11">
    <source>
        <dbReference type="ARBA" id="ARBA00022843"/>
    </source>
</evidence>
<keyword evidence="20" id="KW-1185">Reference proteome</keyword>
<dbReference type="SUPFAM" id="SSF57667">
    <property type="entry name" value="beta-beta-alpha zinc fingers"/>
    <property type="match status" value="2"/>
</dbReference>
<evidence type="ECO:0000256" key="3">
    <source>
        <dbReference type="ARBA" id="ARBA00004496"/>
    </source>
</evidence>
<keyword evidence="6" id="KW-1017">Isopeptide bond</keyword>
<dbReference type="FunFam" id="3.30.160.60:FF:000239">
    <property type="entry name" value="C2H2 type zinc finger protein"/>
    <property type="match status" value="1"/>
</dbReference>
<dbReference type="SMART" id="SM00355">
    <property type="entry name" value="ZnF_C2H2"/>
    <property type="match status" value="2"/>
</dbReference>
<dbReference type="GO" id="GO:0005737">
    <property type="term" value="C:cytoplasm"/>
    <property type="evidence" value="ECO:0007669"/>
    <property type="project" value="UniProtKB-SubCell"/>
</dbReference>
<dbReference type="Pfam" id="PF12874">
    <property type="entry name" value="zf-met"/>
    <property type="match status" value="1"/>
</dbReference>
<dbReference type="STRING" id="1344418.A0A1D2VH75"/>
<feature type="domain" description="C2H2-type" evidence="18">
    <location>
        <begin position="108"/>
        <end position="142"/>
    </location>
</feature>
<evidence type="ECO:0000313" key="19">
    <source>
        <dbReference type="EMBL" id="ODV61021.1"/>
    </source>
</evidence>
<dbReference type="PANTHER" id="PTHR24394:SF29">
    <property type="entry name" value="MYONEURIN"/>
    <property type="match status" value="1"/>
</dbReference>
<dbReference type="FunFam" id="3.30.160.60:FF:001792">
    <property type="entry name" value="Zinc finger and BTB domain-containing 40"/>
    <property type="match status" value="1"/>
</dbReference>
<evidence type="ECO:0000256" key="14">
    <source>
        <dbReference type="ARBA" id="ARBA00023163"/>
    </source>
</evidence>
<dbReference type="GO" id="GO:0045944">
    <property type="term" value="P:positive regulation of transcription by RNA polymerase II"/>
    <property type="evidence" value="ECO:0007669"/>
    <property type="project" value="UniProtKB-ARBA"/>
</dbReference>
<evidence type="ECO:0000256" key="9">
    <source>
        <dbReference type="ARBA" id="ARBA00022771"/>
    </source>
</evidence>
<feature type="region of interest" description="Disordered" evidence="17">
    <location>
        <begin position="1"/>
        <end position="50"/>
    </location>
</feature>
<evidence type="ECO:0000256" key="1">
    <source>
        <dbReference type="ARBA" id="ARBA00003767"/>
    </source>
</evidence>
<comment type="similarity">
    <text evidence="4">Belongs to the krueppel C2H2-type zinc-finger protein family.</text>
</comment>
<reference evidence="20" key="1">
    <citation type="submission" date="2016-05" db="EMBL/GenBank/DDBJ databases">
        <title>Comparative genomics of biotechnologically important yeasts.</title>
        <authorList>
            <consortium name="DOE Joint Genome Institute"/>
            <person name="Riley R."/>
            <person name="Haridas S."/>
            <person name="Wolfe K.H."/>
            <person name="Lopes M.R."/>
            <person name="Hittinger C.T."/>
            <person name="Goker M."/>
            <person name="Salamov A."/>
            <person name="Wisecaver J."/>
            <person name="Long T.M."/>
            <person name="Aerts A.L."/>
            <person name="Barry K."/>
            <person name="Choi C."/>
            <person name="Clum A."/>
            <person name="Coughlan A.Y."/>
            <person name="Deshpande S."/>
            <person name="Douglass A.P."/>
            <person name="Hanson S.J."/>
            <person name="Klenk H.-P."/>
            <person name="Labutti K."/>
            <person name="Lapidus A."/>
            <person name="Lindquist E."/>
            <person name="Lipzen A."/>
            <person name="Meier-Kolthoff J.P."/>
            <person name="Ohm R.A."/>
            <person name="Otillar R.P."/>
            <person name="Pangilinan J."/>
            <person name="Peng Y."/>
            <person name="Rokas A."/>
            <person name="Rosa C.A."/>
            <person name="Scheuner C."/>
            <person name="Sibirny A.A."/>
            <person name="Slot J.C."/>
            <person name="Stielow J.B."/>
            <person name="Sun H."/>
            <person name="Kurtzman C.P."/>
            <person name="Blackwell M."/>
            <person name="Grigoriev I.V."/>
            <person name="Jeffries T.W."/>
        </authorList>
    </citation>
    <scope>NUCLEOTIDE SEQUENCE [LARGE SCALE GENOMIC DNA]</scope>
    <source>
        <strain evidence="20">DSM 1968</strain>
    </source>
</reference>
<dbReference type="Proteomes" id="UP000095038">
    <property type="component" value="Unassembled WGS sequence"/>
</dbReference>
<dbReference type="AlphaFoldDB" id="A0A1D2VH75"/>
<keyword evidence="5" id="KW-0963">Cytoplasm</keyword>
<evidence type="ECO:0000259" key="18">
    <source>
        <dbReference type="PROSITE" id="PS50157"/>
    </source>
</evidence>
<dbReference type="GO" id="GO:0005634">
    <property type="term" value="C:nucleus"/>
    <property type="evidence" value="ECO:0007669"/>
    <property type="project" value="UniProtKB-SubCell"/>
</dbReference>
<evidence type="ECO:0000256" key="5">
    <source>
        <dbReference type="ARBA" id="ARBA00022490"/>
    </source>
</evidence>
<dbReference type="InParanoid" id="A0A1D2VH75"/>
<evidence type="ECO:0000313" key="20">
    <source>
        <dbReference type="Proteomes" id="UP000095038"/>
    </source>
</evidence>